<keyword evidence="7" id="KW-1185">Reference proteome</keyword>
<dbReference type="Gene3D" id="3.60.130.10">
    <property type="entry name" value="Clavaminate synthase-like"/>
    <property type="match status" value="1"/>
</dbReference>
<evidence type="ECO:0000313" key="7">
    <source>
        <dbReference type="Proteomes" id="UP000238312"/>
    </source>
</evidence>
<dbReference type="InterPro" id="IPR042098">
    <property type="entry name" value="TauD-like_sf"/>
</dbReference>
<dbReference type="EMBL" id="PVNG01000006">
    <property type="protein sequence ID" value="PRX66246.1"/>
    <property type="molecule type" value="Genomic_DNA"/>
</dbReference>
<dbReference type="AlphaFoldDB" id="A0A2T0N2S7"/>
<evidence type="ECO:0000256" key="1">
    <source>
        <dbReference type="ARBA" id="ARBA00001954"/>
    </source>
</evidence>
<sequence>MAVTEVRGPAGWLAAEVRDSDDWQTYLGERHQREIIDAVRAGPGDGRFPLPTLGPVLRDVRERLVRGRGFVLLRGVPVGELSERECEAAALGLAGHVGQILPQGPDGAPLRHVRDTGADPAGAVTRSYQHSGQLGYHSDPYDAVALLCLRPARSGGLSSIVSSVAVHNELVRTRPDLAQVLYQPWWHDRRTGDGPDSFYTKPLCTPRPGGGVSIAYGPDYLRSALRGPGVPPLTPAQTEVMELLDRLTGDPRFALTMDLRAGDLQLLNNHVVLHSRTAYTDHPRPDLRRHLLRLWLTT</sequence>
<dbReference type="GO" id="GO:0017000">
    <property type="term" value="P:antibiotic biosynthetic process"/>
    <property type="evidence" value="ECO:0007669"/>
    <property type="project" value="UniProtKB-KW"/>
</dbReference>
<evidence type="ECO:0000313" key="6">
    <source>
        <dbReference type="EMBL" id="PRX66246.1"/>
    </source>
</evidence>
<proteinExistence type="predicted"/>
<keyword evidence="6" id="KW-0223">Dioxygenase</keyword>
<dbReference type="RefSeq" id="WP_358398976.1">
    <property type="nucleotide sequence ID" value="NZ_JBFAIB010000028.1"/>
</dbReference>
<protein>
    <submittedName>
        <fullName evidence="6">Alpha-ketoglutarate-dependent taurine dioxygenase</fullName>
    </submittedName>
</protein>
<dbReference type="PANTHER" id="PTHR10696:SF56">
    <property type="entry name" value="TAUD_TFDA-LIKE DOMAIN-CONTAINING PROTEIN"/>
    <property type="match status" value="1"/>
</dbReference>
<dbReference type="PANTHER" id="PTHR10696">
    <property type="entry name" value="GAMMA-BUTYROBETAINE HYDROXYLASE-RELATED"/>
    <property type="match status" value="1"/>
</dbReference>
<dbReference type="InterPro" id="IPR050411">
    <property type="entry name" value="AlphaKG_dependent_hydroxylases"/>
</dbReference>
<keyword evidence="2" id="KW-0560">Oxidoreductase</keyword>
<comment type="cofactor">
    <cofactor evidence="1">
        <name>Fe(2+)</name>
        <dbReference type="ChEBI" id="CHEBI:29033"/>
    </cofactor>
</comment>
<accession>A0A2T0N2S7</accession>
<name>A0A2T0N2S7_9ACTN</name>
<dbReference type="GO" id="GO:0051213">
    <property type="term" value="F:dioxygenase activity"/>
    <property type="evidence" value="ECO:0007669"/>
    <property type="project" value="UniProtKB-KW"/>
</dbReference>
<dbReference type="Pfam" id="PF02668">
    <property type="entry name" value="TauD"/>
    <property type="match status" value="1"/>
</dbReference>
<evidence type="ECO:0000256" key="4">
    <source>
        <dbReference type="ARBA" id="ARBA00023194"/>
    </source>
</evidence>
<dbReference type="SUPFAM" id="SSF51197">
    <property type="entry name" value="Clavaminate synthase-like"/>
    <property type="match status" value="1"/>
</dbReference>
<keyword evidence="4" id="KW-0045">Antibiotic biosynthesis</keyword>
<dbReference type="InterPro" id="IPR003819">
    <property type="entry name" value="TauD/TfdA-like"/>
</dbReference>
<evidence type="ECO:0000259" key="5">
    <source>
        <dbReference type="Pfam" id="PF02668"/>
    </source>
</evidence>
<dbReference type="Proteomes" id="UP000238312">
    <property type="component" value="Unassembled WGS sequence"/>
</dbReference>
<keyword evidence="3" id="KW-0408">Iron</keyword>
<reference evidence="6 7" key="1">
    <citation type="submission" date="2018-03" db="EMBL/GenBank/DDBJ databases">
        <title>Genomic Encyclopedia of Type Strains, Phase III (KMG-III): the genomes of soil and plant-associated and newly described type strains.</title>
        <authorList>
            <person name="Whitman W."/>
        </authorList>
    </citation>
    <scope>NUCLEOTIDE SEQUENCE [LARGE SCALE GENOMIC DNA]</scope>
    <source>
        <strain evidence="6 7">CGMCC 4.7104</strain>
    </source>
</reference>
<evidence type="ECO:0000256" key="2">
    <source>
        <dbReference type="ARBA" id="ARBA00023002"/>
    </source>
</evidence>
<evidence type="ECO:0000256" key="3">
    <source>
        <dbReference type="ARBA" id="ARBA00023004"/>
    </source>
</evidence>
<comment type="caution">
    <text evidence="6">The sequence shown here is derived from an EMBL/GenBank/DDBJ whole genome shotgun (WGS) entry which is preliminary data.</text>
</comment>
<gene>
    <name evidence="6" type="ORF">B0I32_106383</name>
</gene>
<organism evidence="6 7">
    <name type="scientific">Nonomuraea fuscirosea</name>
    <dbReference type="NCBI Taxonomy" id="1291556"/>
    <lineage>
        <taxon>Bacteria</taxon>
        <taxon>Bacillati</taxon>
        <taxon>Actinomycetota</taxon>
        <taxon>Actinomycetes</taxon>
        <taxon>Streptosporangiales</taxon>
        <taxon>Streptosporangiaceae</taxon>
        <taxon>Nonomuraea</taxon>
    </lineage>
</organism>
<feature type="domain" description="TauD/TfdA-like" evidence="5">
    <location>
        <begin position="47"/>
        <end position="295"/>
    </location>
</feature>